<evidence type="ECO:0000313" key="7">
    <source>
        <dbReference type="Proteomes" id="UP000245539"/>
    </source>
</evidence>
<dbReference type="InterPro" id="IPR015943">
    <property type="entry name" value="WD40/YVTN_repeat-like_dom_sf"/>
</dbReference>
<dbReference type="InterPro" id="IPR019775">
    <property type="entry name" value="WD40_repeat_CS"/>
</dbReference>
<dbReference type="InterPro" id="IPR029030">
    <property type="entry name" value="Caspase-like_dom_sf"/>
</dbReference>
<feature type="domain" description="Peptidase C14 caspase" evidence="5">
    <location>
        <begin position="721"/>
        <end position="962"/>
    </location>
</feature>
<evidence type="ECO:0000256" key="1">
    <source>
        <dbReference type="ARBA" id="ARBA00022574"/>
    </source>
</evidence>
<organism evidence="6 7">
    <name type="scientific">Leucothrix pacifica</name>
    <dbReference type="NCBI Taxonomy" id="1247513"/>
    <lineage>
        <taxon>Bacteria</taxon>
        <taxon>Pseudomonadati</taxon>
        <taxon>Pseudomonadota</taxon>
        <taxon>Gammaproteobacteria</taxon>
        <taxon>Thiotrichales</taxon>
        <taxon>Thiotrichaceae</taxon>
        <taxon>Leucothrix</taxon>
    </lineage>
</organism>
<dbReference type="PROSITE" id="PS50082">
    <property type="entry name" value="WD_REPEATS_2"/>
    <property type="match status" value="1"/>
</dbReference>
<dbReference type="InterPro" id="IPR011600">
    <property type="entry name" value="Pept_C14_caspase"/>
</dbReference>
<comment type="caution">
    <text evidence="6">The sequence shown here is derived from an EMBL/GenBank/DDBJ whole genome shotgun (WGS) entry which is preliminary data.</text>
</comment>
<gene>
    <name evidence="6" type="ORF">DKW60_05205</name>
</gene>
<dbReference type="Pfam" id="PF00656">
    <property type="entry name" value="Peptidase_C14"/>
    <property type="match status" value="1"/>
</dbReference>
<keyword evidence="7" id="KW-1185">Reference proteome</keyword>
<dbReference type="PANTHER" id="PTHR19848:SF8">
    <property type="entry name" value="F-BOX AND WD REPEAT DOMAIN CONTAINING 7"/>
    <property type="match status" value="1"/>
</dbReference>
<evidence type="ECO:0000313" key="6">
    <source>
        <dbReference type="EMBL" id="PWQ99676.1"/>
    </source>
</evidence>
<dbReference type="RefSeq" id="WP_109836614.1">
    <property type="nucleotide sequence ID" value="NZ_QGKM01000009.1"/>
</dbReference>
<keyword evidence="1 3" id="KW-0853">WD repeat</keyword>
<dbReference type="EMBL" id="QGKM01000009">
    <property type="protein sequence ID" value="PWQ99676.1"/>
    <property type="molecule type" value="Genomic_DNA"/>
</dbReference>
<evidence type="ECO:0000256" key="2">
    <source>
        <dbReference type="ARBA" id="ARBA00022737"/>
    </source>
</evidence>
<dbReference type="Gene3D" id="3.40.50.1460">
    <property type="match status" value="1"/>
</dbReference>
<name>A0A317CMC5_9GAMM</name>
<dbReference type="OrthoDB" id="235631at2"/>
<proteinExistence type="predicted"/>
<dbReference type="PROSITE" id="PS50294">
    <property type="entry name" value="WD_REPEATS_REGION"/>
    <property type="match status" value="1"/>
</dbReference>
<sequence length="975" mass="108569">MIPRRIFLFFLTGLLLTLFTVSPSFAAPDPMPILTLEPGRHVAQIQRMAVDRPERYAVTASDDKTLRVWDIRNQGKLLRTIRPPIGKGNEGKLYAVAISPDGEVIAAGGWTADDSFYLFKRSNGHMIRRIRGLPNVINDLVFSYDGRKLAVALGGSNGIRVFDSATGRALSSDTQYSGISLSVDFDKQGRLVSASYDGVIRLYDPSFRLLKRYRAQGGNRPYSARFSPDGRKIAVGFENSTQVEVLAAHDLSPLPSPNTSGISKGSLGTIAWSNNGRWIYAGGTYTNGRGIPVLMLPQAGGQRRVIKASDSSIRAIHPMRDGGVLYASGDPTIGRLNAAGQTLWRRTSGKLDLRGYQARRNFKLSADGSRVWFHYEHEREPNGQIIKGTVGRDLNTQTLFKSASPDMQIPRLQANGLQIRNWENETNPTLNGRALNLKQYETSRSLAIAPGNRGFALGASWYLRYFEANGQQRWQEPVSLAWAVNVSQSGRWVVAALGDGAIRWYEANTGNERLAFYLHPDQKRWIAWTPDGFYSASSENAERLMGYHLNNGADKEAQFVRVDQLKKVYARKDLVARALQPDYPRVAQQTLQHAGDVRRLLRADRLPPTITITGSRNNQFNQQGEHFALPFEIKNRGGGIGRVEYRIAGKVYDDPASRGTGAHSAGGRGIVRKKRSFTLPHGRTVMEVVAYDARNKVASEPVKVVINMNNPVRKRPSLYVLSIGVTDYDDDSLDLRYAASDAKAFAETLEQHTGPAIYQQIHTTLLQDRDVNLHRIRQELTRLATVVQPQDVFVLYLAGHGKSLDGRYHFLPQNLRFTGNQAIRQHGLSDEKLRDWLTPIKARKNLMVLDTCNAGKSIQQLAMARGILEDKVAIANLMDSTGFAVLAASTAKQQAFAGIVDHNTNRGNGLFTYVLLDGLRGSADKQRVDRRVSIRELRAHIDSELPRLSQLKWGFKQVPMSQVTGDDFIVSRRLQ</sequence>
<evidence type="ECO:0000256" key="3">
    <source>
        <dbReference type="PROSITE-ProRule" id="PRU00221"/>
    </source>
</evidence>
<dbReference type="SUPFAM" id="SSF52129">
    <property type="entry name" value="Caspase-like"/>
    <property type="match status" value="1"/>
</dbReference>
<keyword evidence="4" id="KW-0732">Signal</keyword>
<feature type="signal peptide" evidence="4">
    <location>
        <begin position="1"/>
        <end position="26"/>
    </location>
</feature>
<dbReference type="PANTHER" id="PTHR19848">
    <property type="entry name" value="WD40 REPEAT PROTEIN"/>
    <property type="match status" value="1"/>
</dbReference>
<dbReference type="Proteomes" id="UP000245539">
    <property type="component" value="Unassembled WGS sequence"/>
</dbReference>
<evidence type="ECO:0000256" key="4">
    <source>
        <dbReference type="SAM" id="SignalP"/>
    </source>
</evidence>
<dbReference type="PROSITE" id="PS00678">
    <property type="entry name" value="WD_REPEATS_1"/>
    <property type="match status" value="1"/>
</dbReference>
<dbReference type="GO" id="GO:0006508">
    <property type="term" value="P:proteolysis"/>
    <property type="evidence" value="ECO:0007669"/>
    <property type="project" value="InterPro"/>
</dbReference>
<dbReference type="SUPFAM" id="SSF82171">
    <property type="entry name" value="DPP6 N-terminal domain-like"/>
    <property type="match status" value="1"/>
</dbReference>
<dbReference type="InterPro" id="IPR001680">
    <property type="entry name" value="WD40_rpt"/>
</dbReference>
<dbReference type="GO" id="GO:0004197">
    <property type="term" value="F:cysteine-type endopeptidase activity"/>
    <property type="evidence" value="ECO:0007669"/>
    <property type="project" value="InterPro"/>
</dbReference>
<dbReference type="SUPFAM" id="SSF101898">
    <property type="entry name" value="NHL repeat"/>
    <property type="match status" value="1"/>
</dbReference>
<dbReference type="Gene3D" id="2.130.10.10">
    <property type="entry name" value="YVTN repeat-like/Quinoprotein amine dehydrogenase"/>
    <property type="match status" value="3"/>
</dbReference>
<dbReference type="Pfam" id="PF00400">
    <property type="entry name" value="WD40"/>
    <property type="match status" value="2"/>
</dbReference>
<keyword evidence="2" id="KW-0677">Repeat</keyword>
<accession>A0A317CMC5</accession>
<reference evidence="6 7" key="1">
    <citation type="submission" date="2018-05" db="EMBL/GenBank/DDBJ databases">
        <title>Leucothrix arctica sp. nov., isolated from Arctic seawater.</title>
        <authorList>
            <person name="Choi A."/>
            <person name="Baek K."/>
        </authorList>
    </citation>
    <scope>NUCLEOTIDE SEQUENCE [LARGE SCALE GENOMIC DNA]</scope>
    <source>
        <strain evidence="6 7">JCM 18388</strain>
    </source>
</reference>
<feature type="repeat" description="WD" evidence="3">
    <location>
        <begin position="38"/>
        <end position="79"/>
    </location>
</feature>
<feature type="chain" id="PRO_5016245561" description="Peptidase C14 caspase domain-containing protein" evidence="4">
    <location>
        <begin position="27"/>
        <end position="975"/>
    </location>
</feature>
<dbReference type="AlphaFoldDB" id="A0A317CMC5"/>
<evidence type="ECO:0000259" key="5">
    <source>
        <dbReference type="Pfam" id="PF00656"/>
    </source>
</evidence>
<protein>
    <recommendedName>
        <fullName evidence="5">Peptidase C14 caspase domain-containing protein</fullName>
    </recommendedName>
</protein>
<dbReference type="SMART" id="SM00320">
    <property type="entry name" value="WD40"/>
    <property type="match status" value="6"/>
</dbReference>